<gene>
    <name evidence="19" type="primary">BRD2</name>
    <name evidence="19" type="synonym">brd2a</name>
</gene>
<keyword evidence="20" id="KW-1185">Reference proteome</keyword>
<evidence type="ECO:0000256" key="9">
    <source>
        <dbReference type="ARBA" id="ARBA00023117"/>
    </source>
</evidence>
<feature type="region of interest" description="Disordered" evidence="16">
    <location>
        <begin position="307"/>
        <end position="332"/>
    </location>
</feature>
<dbReference type="InterPro" id="IPR027353">
    <property type="entry name" value="NET_dom"/>
</dbReference>
<dbReference type="InterPro" id="IPR038336">
    <property type="entry name" value="NET_sf"/>
</dbReference>
<dbReference type="InterPro" id="IPR001487">
    <property type="entry name" value="Bromodomain"/>
</dbReference>
<dbReference type="GO" id="GO:0000785">
    <property type="term" value="C:chromatin"/>
    <property type="evidence" value="ECO:0000318"/>
    <property type="project" value="GO_Central"/>
</dbReference>
<reference evidence="19" key="3">
    <citation type="submission" date="2025-09" db="UniProtKB">
        <authorList>
            <consortium name="Ensembl"/>
        </authorList>
    </citation>
    <scope>IDENTIFICATION</scope>
    <source>
        <strain evidence="19">Hd-rR</strain>
    </source>
</reference>
<feature type="compositionally biased region" description="Basic residues" evidence="16">
    <location>
        <begin position="674"/>
        <end position="686"/>
    </location>
</feature>
<evidence type="ECO:0000256" key="14">
    <source>
        <dbReference type="ARBA" id="ARBA00046861"/>
    </source>
</evidence>
<evidence type="ECO:0000256" key="6">
    <source>
        <dbReference type="ARBA" id="ARBA00022853"/>
    </source>
</evidence>
<dbReference type="PROSITE" id="PS50014">
    <property type="entry name" value="BROMODOMAIN_2"/>
    <property type="match status" value="2"/>
</dbReference>
<dbReference type="Ensembl" id="ENSORLT00000046232.1">
    <property type="protein sequence ID" value="ENSORLP00000041935.1"/>
    <property type="gene ID" value="ENSORLG00000006565.2"/>
</dbReference>
<dbReference type="AlphaFoldDB" id="A0A3B3IDF2"/>
<keyword evidence="6" id="KW-0156">Chromatin regulator</keyword>
<feature type="compositionally biased region" description="Basic residues" evidence="16">
    <location>
        <begin position="616"/>
        <end position="631"/>
    </location>
</feature>
<reference evidence="19" key="2">
    <citation type="submission" date="2025-08" db="UniProtKB">
        <authorList>
            <consortium name="Ensembl"/>
        </authorList>
    </citation>
    <scope>IDENTIFICATION</scope>
    <source>
        <strain evidence="19">Hd-rR</strain>
    </source>
</reference>
<dbReference type="PANTHER" id="PTHR22880">
    <property type="entry name" value="FALZ-RELATED BROMODOMAIN-CONTAINING PROTEINS"/>
    <property type="match status" value="1"/>
</dbReference>
<feature type="region of interest" description="Disordered" evidence="16">
    <location>
        <begin position="232"/>
        <end position="290"/>
    </location>
</feature>
<dbReference type="Bgee" id="ENSORLG00000006565">
    <property type="expression patterns" value="Expressed in blastula and 14 other cell types or tissues"/>
</dbReference>
<dbReference type="Pfam" id="PF00439">
    <property type="entry name" value="Bromodomain"/>
    <property type="match status" value="2"/>
</dbReference>
<proteinExistence type="inferred from homology"/>
<evidence type="ECO:0000256" key="12">
    <source>
        <dbReference type="ARBA" id="ARBA00040998"/>
    </source>
</evidence>
<dbReference type="OrthoDB" id="21449at2759"/>
<feature type="region of interest" description="Disordered" evidence="16">
    <location>
        <begin position="606"/>
        <end position="717"/>
    </location>
</feature>
<dbReference type="GO" id="GO:0002574">
    <property type="term" value="P:thrombocyte differentiation"/>
    <property type="evidence" value="ECO:0007669"/>
    <property type="project" value="Ensembl"/>
</dbReference>
<dbReference type="PROSITE" id="PS00633">
    <property type="entry name" value="BROMODOMAIN_1"/>
    <property type="match status" value="2"/>
</dbReference>
<dbReference type="InterPro" id="IPR043508">
    <property type="entry name" value="Bromo_Brdt_I"/>
</dbReference>
<dbReference type="Gene3D" id="1.20.1270.220">
    <property type="match status" value="1"/>
</dbReference>
<protein>
    <recommendedName>
        <fullName evidence="12">Bromodomain-containing protein 2</fullName>
    </recommendedName>
</protein>
<dbReference type="GO" id="GO:0030902">
    <property type="term" value="P:hindbrain development"/>
    <property type="evidence" value="ECO:0007669"/>
    <property type="project" value="Ensembl"/>
</dbReference>
<dbReference type="InParanoid" id="A0A3B3IDF2"/>
<dbReference type="CDD" id="cd05498">
    <property type="entry name" value="Bromo_Brdt_II_like"/>
    <property type="match status" value="1"/>
</dbReference>
<keyword evidence="11" id="KW-0539">Nucleus</keyword>
<dbReference type="GO" id="GO:0005634">
    <property type="term" value="C:nucleus"/>
    <property type="evidence" value="ECO:0000318"/>
    <property type="project" value="GO_Central"/>
</dbReference>
<evidence type="ECO:0000256" key="13">
    <source>
        <dbReference type="ARBA" id="ARBA00044509"/>
    </source>
</evidence>
<dbReference type="PANTHER" id="PTHR22880:SF240">
    <property type="entry name" value="BROMODOMAIN-CONTAINING PROTEIN 2"/>
    <property type="match status" value="1"/>
</dbReference>
<feature type="compositionally biased region" description="Low complexity" evidence="16">
    <location>
        <begin position="846"/>
        <end position="866"/>
    </location>
</feature>
<dbReference type="InterPro" id="IPR043509">
    <property type="entry name" value="Bromo_Brdt_II"/>
</dbReference>
<sequence>MGYKRTGVVAQSPFQRSSVLCVVLAGAEKTGDRRRILVLTDKTESGFILMDMAVNPPFDSSHTGYEIGHTGVMMDQSAAGKRIRKPSLLYEDFESPGMPAISQMAPSGPPQPPVRDPSRHGRMTNQLQFLQKVVLKSLWRHHFAWPFHEPVDAAKLNLPDYHKIIKTPMDMGTIRKRLENNYYRSASECMQDFNAMFTNCYIYNKPTDDIVLMAQSLEKAFLQKVAQMPQEEIELPPPVPRSKQSKSLKKGRNNSISGGVTTAHQVPAVSQSVYSPPTPETPDSILSTPPQTILTKCSSITLQPEQTIPAITGPPPTQPTAKKKGVKRKADTTTPTTMAMPIMSTLGVTGIGLGMVGGHDSPLTLTSLGMDHSSSLGMNQAISISQGMGMGMGGGTMMLGAKATSGSRRGVSGRPIKPPKKDLPDSILPTPVRRSKLSPQLRYCSGVLKELLSKKHAAYAWPFYKPVDAVSLGLHDYHEIIKFPMDLSTIKRKMDGREYREAQQFSADVRLMFSNCYKYNPPDHDVVAMARKLQDVFEFCFAKMPDEAPAPPSSTSSSSSSSSSSESELSSDGEESESSPSSDSEEERANRLAELQEQLKAVHEQLTALSQGPIVKPKKKKEKKDKKKKKRVEKERHRRIEDDLTPIRPPKAPKMTKTSKTKRMDCPVIPMKKTQSKKNSKSKSKKAAITFNMPHHDPLVGHFDSDEEEDTAPMSYDEKRQLSLDINKLPGEKLGRVVYIIQSREPSLRDTNPEEIEIDFETLKPSTLRELERYVMTCLRKKPRKPYVSTKNSAGKSREELALEKQMELERRLMDVSGQLNSGKKPAKNKPDKPASDVHTQPSRLSASSSSSDSSSSSSSSSSSDTSESDSG</sequence>
<evidence type="ECO:0000256" key="1">
    <source>
        <dbReference type="ARBA" id="ARBA00004123"/>
    </source>
</evidence>
<dbReference type="Gene3D" id="1.20.920.10">
    <property type="entry name" value="Bromodomain-like"/>
    <property type="match status" value="2"/>
</dbReference>
<dbReference type="GO" id="GO:0006355">
    <property type="term" value="P:regulation of DNA-templated transcription"/>
    <property type="evidence" value="ECO:0000318"/>
    <property type="project" value="GO_Central"/>
</dbReference>
<dbReference type="GeneTree" id="ENSGT00940000153385"/>
<evidence type="ECO:0000313" key="20">
    <source>
        <dbReference type="Proteomes" id="UP000001038"/>
    </source>
</evidence>
<evidence type="ECO:0000259" key="17">
    <source>
        <dbReference type="PROSITE" id="PS50014"/>
    </source>
</evidence>
<accession>A0A3B3IDF2</accession>
<evidence type="ECO:0000256" key="7">
    <source>
        <dbReference type="ARBA" id="ARBA00022990"/>
    </source>
</evidence>
<keyword evidence="4" id="KW-0597">Phosphoprotein</keyword>
<feature type="region of interest" description="Disordered" evidence="16">
    <location>
        <begin position="403"/>
        <end position="431"/>
    </location>
</feature>
<keyword evidence="5" id="KW-0677">Repeat</keyword>
<dbReference type="GO" id="GO:0006338">
    <property type="term" value="P:chromatin remodeling"/>
    <property type="evidence" value="ECO:0000318"/>
    <property type="project" value="GO_Central"/>
</dbReference>
<dbReference type="SUPFAM" id="SSF47370">
    <property type="entry name" value="Bromodomain"/>
    <property type="match status" value="2"/>
</dbReference>
<dbReference type="InterPro" id="IPR018359">
    <property type="entry name" value="Bromodomain_CS"/>
</dbReference>
<evidence type="ECO:0000256" key="10">
    <source>
        <dbReference type="ARBA" id="ARBA00023163"/>
    </source>
</evidence>
<keyword evidence="7" id="KW-0007">Acetylation</keyword>
<dbReference type="FunCoup" id="A0A3B3IDF2">
    <property type="interactions" value="979"/>
</dbReference>
<dbReference type="CDD" id="cd05497">
    <property type="entry name" value="Bromo_Brdt_I_like"/>
    <property type="match status" value="1"/>
</dbReference>
<dbReference type="GO" id="GO:0042981">
    <property type="term" value="P:regulation of apoptotic process"/>
    <property type="evidence" value="ECO:0007669"/>
    <property type="project" value="Ensembl"/>
</dbReference>
<feature type="domain" description="Bromo" evidence="17">
    <location>
        <begin position="139"/>
        <end position="211"/>
    </location>
</feature>
<keyword evidence="8" id="KW-0805">Transcription regulation</keyword>
<evidence type="ECO:0000256" key="8">
    <source>
        <dbReference type="ARBA" id="ARBA00023015"/>
    </source>
</evidence>
<dbReference type="Proteomes" id="UP000001038">
    <property type="component" value="Chromosome 11"/>
</dbReference>
<evidence type="ECO:0000256" key="2">
    <source>
        <dbReference type="ARBA" id="ARBA00004286"/>
    </source>
</evidence>
<evidence type="ECO:0000259" key="18">
    <source>
        <dbReference type="PROSITE" id="PS51525"/>
    </source>
</evidence>
<evidence type="ECO:0000256" key="15">
    <source>
        <dbReference type="PROSITE-ProRule" id="PRU00035"/>
    </source>
</evidence>
<keyword evidence="3" id="KW-0158">Chromosome</keyword>
<reference evidence="19 20" key="1">
    <citation type="journal article" date="2007" name="Nature">
        <title>The medaka draft genome and insights into vertebrate genome evolution.</title>
        <authorList>
            <person name="Kasahara M."/>
            <person name="Naruse K."/>
            <person name="Sasaki S."/>
            <person name="Nakatani Y."/>
            <person name="Qu W."/>
            <person name="Ahsan B."/>
            <person name="Yamada T."/>
            <person name="Nagayasu Y."/>
            <person name="Doi K."/>
            <person name="Kasai Y."/>
            <person name="Jindo T."/>
            <person name="Kobayashi D."/>
            <person name="Shimada A."/>
            <person name="Toyoda A."/>
            <person name="Kuroki Y."/>
            <person name="Fujiyama A."/>
            <person name="Sasaki T."/>
            <person name="Shimizu A."/>
            <person name="Asakawa S."/>
            <person name="Shimizu N."/>
            <person name="Hashimoto S."/>
            <person name="Yang J."/>
            <person name="Lee Y."/>
            <person name="Matsushima K."/>
            <person name="Sugano S."/>
            <person name="Sakaizumi M."/>
            <person name="Narita T."/>
            <person name="Ohishi K."/>
            <person name="Haga S."/>
            <person name="Ohta F."/>
            <person name="Nomoto H."/>
            <person name="Nogata K."/>
            <person name="Morishita T."/>
            <person name="Endo T."/>
            <person name="Shin-I T."/>
            <person name="Takeda H."/>
            <person name="Morishita S."/>
            <person name="Kohara Y."/>
        </authorList>
    </citation>
    <scope>NUCLEOTIDE SEQUENCE [LARGE SCALE GENOMIC DNA]</scope>
    <source>
        <strain evidence="19 20">Hd-rR</strain>
    </source>
</reference>
<dbReference type="PRINTS" id="PR00503">
    <property type="entry name" value="BROMODOMAIN"/>
</dbReference>
<dbReference type="GO" id="GO:0021510">
    <property type="term" value="P:spinal cord development"/>
    <property type="evidence" value="ECO:0007669"/>
    <property type="project" value="Ensembl"/>
</dbReference>
<evidence type="ECO:0000256" key="11">
    <source>
        <dbReference type="ARBA" id="ARBA00023242"/>
    </source>
</evidence>
<comment type="subcellular location">
    <subcellularLocation>
        <location evidence="2">Chromosome</location>
    </subcellularLocation>
    <subcellularLocation>
        <location evidence="1">Nucleus</location>
    </subcellularLocation>
</comment>
<dbReference type="FunFam" id="1.20.920.10:FF:000003">
    <property type="entry name" value="Bromodomain-containing protein 2"/>
    <property type="match status" value="1"/>
</dbReference>
<feature type="domain" description="NET" evidence="18">
    <location>
        <begin position="704"/>
        <end position="786"/>
    </location>
</feature>
<keyword evidence="10" id="KW-0804">Transcription</keyword>
<dbReference type="FunFam" id="1.20.920.10:FF:000002">
    <property type="entry name" value="Bromodomain-containing protein 4"/>
    <property type="match status" value="1"/>
</dbReference>
<feature type="region of interest" description="Disordered" evidence="16">
    <location>
        <begin position="811"/>
        <end position="872"/>
    </location>
</feature>
<organism evidence="19 20">
    <name type="scientific">Oryzias latipes</name>
    <name type="common">Japanese rice fish</name>
    <name type="synonym">Japanese killifish</name>
    <dbReference type="NCBI Taxonomy" id="8090"/>
    <lineage>
        <taxon>Eukaryota</taxon>
        <taxon>Metazoa</taxon>
        <taxon>Chordata</taxon>
        <taxon>Craniata</taxon>
        <taxon>Vertebrata</taxon>
        <taxon>Euteleostomi</taxon>
        <taxon>Actinopterygii</taxon>
        <taxon>Neopterygii</taxon>
        <taxon>Teleostei</taxon>
        <taxon>Neoteleostei</taxon>
        <taxon>Acanthomorphata</taxon>
        <taxon>Ovalentaria</taxon>
        <taxon>Atherinomorphae</taxon>
        <taxon>Beloniformes</taxon>
        <taxon>Adrianichthyidae</taxon>
        <taxon>Oryziinae</taxon>
        <taxon>Oryzias</taxon>
    </lineage>
</organism>
<dbReference type="SMART" id="SM00297">
    <property type="entry name" value="BROMO"/>
    <property type="match status" value="2"/>
</dbReference>
<feature type="region of interest" description="Disordered" evidence="16">
    <location>
        <begin position="782"/>
        <end position="801"/>
    </location>
</feature>
<name>A0A3B3IDF2_ORYLA</name>
<comment type="similarity">
    <text evidence="13">Belongs to the BET family.</text>
</comment>
<keyword evidence="9 15" id="KW-0103">Bromodomain</keyword>
<feature type="compositionally biased region" description="Polar residues" evidence="16">
    <location>
        <begin position="253"/>
        <end position="275"/>
    </location>
</feature>
<dbReference type="KEGG" id="ola:101165986"/>
<feature type="compositionally biased region" description="Basic and acidic residues" evidence="16">
    <location>
        <begin position="632"/>
        <end position="642"/>
    </location>
</feature>
<dbReference type="CTD" id="30445"/>
<evidence type="ECO:0000256" key="16">
    <source>
        <dbReference type="SAM" id="MobiDB-lite"/>
    </source>
</evidence>
<evidence type="ECO:0000313" key="19">
    <source>
        <dbReference type="Ensembl" id="ENSORLP00000041935.1"/>
    </source>
</evidence>
<comment type="subunit">
    <text evidence="14">Homodimer. Interacts with E2F1. Interacts with (acetylated) STAT3; promoting STAT3 recruitment to chromatin. Interacts with CTCF; promoting BRD2 recruitment to chromatin.</text>
</comment>
<dbReference type="InterPro" id="IPR050935">
    <property type="entry name" value="Bromo_chromatin_reader"/>
</dbReference>
<dbReference type="Pfam" id="PF17035">
    <property type="entry name" value="BET"/>
    <property type="match status" value="1"/>
</dbReference>
<evidence type="ECO:0000256" key="4">
    <source>
        <dbReference type="ARBA" id="ARBA00022553"/>
    </source>
</evidence>
<dbReference type="GO" id="GO:0030917">
    <property type="term" value="P:midbrain-hindbrain boundary development"/>
    <property type="evidence" value="ECO:0007669"/>
    <property type="project" value="Ensembl"/>
</dbReference>
<dbReference type="PROSITE" id="PS51525">
    <property type="entry name" value="NET"/>
    <property type="match status" value="1"/>
</dbReference>
<feature type="compositionally biased region" description="Low complexity" evidence="16">
    <location>
        <begin position="553"/>
        <end position="568"/>
    </location>
</feature>
<feature type="compositionally biased region" description="Basic residues" evidence="16">
    <location>
        <begin position="243"/>
        <end position="252"/>
    </location>
</feature>
<evidence type="ECO:0000256" key="3">
    <source>
        <dbReference type="ARBA" id="ARBA00022454"/>
    </source>
</evidence>
<dbReference type="GeneID" id="101165986"/>
<dbReference type="FunFam" id="1.20.1270.220:FF:000001">
    <property type="entry name" value="bromodomain-containing protein 2 isoform X1"/>
    <property type="match status" value="1"/>
</dbReference>
<feature type="domain" description="Bromo" evidence="17">
    <location>
        <begin position="455"/>
        <end position="527"/>
    </location>
</feature>
<dbReference type="STRING" id="8090.ENSORLP00000041935"/>
<feature type="region of interest" description="Disordered" evidence="16">
    <location>
        <begin position="548"/>
        <end position="591"/>
    </location>
</feature>
<dbReference type="InterPro" id="IPR036427">
    <property type="entry name" value="Bromodomain-like_sf"/>
</dbReference>
<evidence type="ECO:0000256" key="5">
    <source>
        <dbReference type="ARBA" id="ARBA00022737"/>
    </source>
</evidence>